<evidence type="ECO:0000256" key="10">
    <source>
        <dbReference type="ARBA" id="ARBA00022840"/>
    </source>
</evidence>
<evidence type="ECO:0000313" key="17">
    <source>
        <dbReference type="Proteomes" id="UP000198833"/>
    </source>
</evidence>
<dbReference type="GO" id="GO:0003725">
    <property type="term" value="F:double-stranded RNA binding"/>
    <property type="evidence" value="ECO:0007669"/>
    <property type="project" value="UniProtKB-UniRule"/>
</dbReference>
<keyword evidence="7 13" id="KW-0819">tRNA processing</keyword>
<accession>A0A1H9E1S5</accession>
<evidence type="ECO:0000256" key="4">
    <source>
        <dbReference type="ARBA" id="ARBA00015492"/>
    </source>
</evidence>
<evidence type="ECO:0000256" key="14">
    <source>
        <dbReference type="PIRSR" id="PIRSR004930-1"/>
    </source>
</evidence>
<feature type="binding site" evidence="14">
    <location>
        <position position="118"/>
    </location>
    <ligand>
        <name>ATP</name>
        <dbReference type="ChEBI" id="CHEBI:30616"/>
    </ligand>
</feature>
<dbReference type="InterPro" id="IPR006070">
    <property type="entry name" value="Sua5-like_dom"/>
</dbReference>
<sequence length="341" mass="37374">MIDTKVYYPNQLKDAAEQLKAGQLVAFPTETVFGLGAMANNDQAIAKVFEVKGRPADNPLIVHVSSIDSVKNYVTEIHPWAQKLMEAFWPGPLTIIFPTNEHLISPLATNHQPSVGLRMPNQIETLLLIDMVGFPLVGPSANLSTKPSPTQVEHVLHDFSGKIAGVVANRQPLTEIGVESTVVYPTDDQITILRPGYITADMIQEYVDVPVVEKTAQEQLSGEKVMSPGVKYKHYAPKQPVYLVPASADLADWQLLIDQLPSAIGLLADQSLCDRLKDQVAVTYSLGAPGDILTATRNLYAGLRYFDQRPVEVIIAQGLDSTNPQARAYMNRLSKASQHVL</sequence>
<feature type="binding site" evidence="14">
    <location>
        <position position="180"/>
    </location>
    <ligand>
        <name>L-threonine</name>
        <dbReference type="ChEBI" id="CHEBI:57926"/>
    </ligand>
</feature>
<comment type="subcellular location">
    <subcellularLocation>
        <location evidence="1 13">Cytoplasm</location>
    </subcellularLocation>
</comment>
<evidence type="ECO:0000256" key="2">
    <source>
        <dbReference type="ARBA" id="ARBA00007663"/>
    </source>
</evidence>
<dbReference type="GO" id="GO:0008033">
    <property type="term" value="P:tRNA processing"/>
    <property type="evidence" value="ECO:0007669"/>
    <property type="project" value="UniProtKB-KW"/>
</dbReference>
<dbReference type="GO" id="GO:0061710">
    <property type="term" value="F:L-threonylcarbamoyladenylate synthase"/>
    <property type="evidence" value="ECO:0007669"/>
    <property type="project" value="UniProtKB-EC"/>
</dbReference>
<dbReference type="STRING" id="89093.SAMN04488558_10673"/>
<evidence type="ECO:0000256" key="9">
    <source>
        <dbReference type="ARBA" id="ARBA00022741"/>
    </source>
</evidence>
<comment type="function">
    <text evidence="13">Required for the formation of a threonylcarbamoyl group on adenosine at position 37 (t(6)A37) in tRNAs that read codons beginning with adenine.</text>
</comment>
<evidence type="ECO:0000256" key="3">
    <source>
        <dbReference type="ARBA" id="ARBA00012584"/>
    </source>
</evidence>
<dbReference type="PANTHER" id="PTHR17490:SF16">
    <property type="entry name" value="THREONYLCARBAMOYL-AMP SYNTHASE"/>
    <property type="match status" value="1"/>
</dbReference>
<dbReference type="InterPro" id="IPR005145">
    <property type="entry name" value="Sua5_C"/>
</dbReference>
<comment type="catalytic activity">
    <reaction evidence="12 13">
        <text>L-threonine + hydrogencarbonate + ATP = L-threonylcarbamoyladenylate + diphosphate + H2O</text>
        <dbReference type="Rhea" id="RHEA:36407"/>
        <dbReference type="ChEBI" id="CHEBI:15377"/>
        <dbReference type="ChEBI" id="CHEBI:17544"/>
        <dbReference type="ChEBI" id="CHEBI:30616"/>
        <dbReference type="ChEBI" id="CHEBI:33019"/>
        <dbReference type="ChEBI" id="CHEBI:57926"/>
        <dbReference type="ChEBI" id="CHEBI:73682"/>
        <dbReference type="EC" id="2.7.7.87"/>
    </reaction>
</comment>
<dbReference type="GO" id="GO:0006450">
    <property type="term" value="P:regulation of translational fidelity"/>
    <property type="evidence" value="ECO:0007669"/>
    <property type="project" value="TreeGrafter"/>
</dbReference>
<dbReference type="InterPro" id="IPR050156">
    <property type="entry name" value="TC-AMP_synthase_SUA5"/>
</dbReference>
<dbReference type="SUPFAM" id="SSF55821">
    <property type="entry name" value="YrdC/RibB"/>
    <property type="match status" value="1"/>
</dbReference>
<feature type="binding site" evidence="14">
    <location>
        <position position="235"/>
    </location>
    <ligand>
        <name>ATP</name>
        <dbReference type="ChEBI" id="CHEBI:30616"/>
    </ligand>
</feature>
<evidence type="ECO:0000256" key="5">
    <source>
        <dbReference type="ARBA" id="ARBA00022490"/>
    </source>
</evidence>
<dbReference type="EMBL" id="FOEN01000006">
    <property type="protein sequence ID" value="SEQ19625.1"/>
    <property type="molecule type" value="Genomic_DNA"/>
</dbReference>
<dbReference type="Pfam" id="PF03481">
    <property type="entry name" value="Sua5_C"/>
    <property type="match status" value="1"/>
</dbReference>
<evidence type="ECO:0000256" key="12">
    <source>
        <dbReference type="ARBA" id="ARBA00048366"/>
    </source>
</evidence>
<evidence type="ECO:0000256" key="8">
    <source>
        <dbReference type="ARBA" id="ARBA00022695"/>
    </source>
</evidence>
<feature type="binding site" evidence="14">
    <location>
        <position position="63"/>
    </location>
    <ligand>
        <name>ATP</name>
        <dbReference type="ChEBI" id="CHEBI:30616"/>
    </ligand>
</feature>
<dbReference type="GO" id="GO:0005524">
    <property type="term" value="F:ATP binding"/>
    <property type="evidence" value="ECO:0007669"/>
    <property type="project" value="UniProtKB-UniRule"/>
</dbReference>
<evidence type="ECO:0000313" key="16">
    <source>
        <dbReference type="EMBL" id="SEQ19625.1"/>
    </source>
</evidence>
<dbReference type="InterPro" id="IPR017945">
    <property type="entry name" value="DHBP_synth_RibB-like_a/b_dom"/>
</dbReference>
<keyword evidence="10 13" id="KW-0067">ATP-binding</keyword>
<dbReference type="Gene3D" id="3.90.870.10">
    <property type="entry name" value="DHBP synthase"/>
    <property type="match status" value="1"/>
</dbReference>
<feature type="binding site" evidence="14">
    <location>
        <position position="194"/>
    </location>
    <ligand>
        <name>ATP</name>
        <dbReference type="ChEBI" id="CHEBI:30616"/>
    </ligand>
</feature>
<evidence type="ECO:0000256" key="11">
    <source>
        <dbReference type="ARBA" id="ARBA00029774"/>
    </source>
</evidence>
<dbReference type="PIRSF" id="PIRSF004930">
    <property type="entry name" value="Tln_factor_SUA5"/>
    <property type="match status" value="1"/>
</dbReference>
<name>A0A1H9E1S5_9LACT</name>
<feature type="binding site" evidence="14">
    <location>
        <position position="31"/>
    </location>
    <ligand>
        <name>L-threonine</name>
        <dbReference type="ChEBI" id="CHEBI:57926"/>
    </ligand>
</feature>
<comment type="similarity">
    <text evidence="2 13">Belongs to the SUA5 family.</text>
</comment>
<evidence type="ECO:0000259" key="15">
    <source>
        <dbReference type="PROSITE" id="PS51163"/>
    </source>
</evidence>
<dbReference type="PROSITE" id="PS51163">
    <property type="entry name" value="YRDC"/>
    <property type="match status" value="1"/>
</dbReference>
<feature type="binding site" evidence="14">
    <location>
        <position position="58"/>
    </location>
    <ligand>
        <name>ATP</name>
        <dbReference type="ChEBI" id="CHEBI:30616"/>
    </ligand>
</feature>
<evidence type="ECO:0000256" key="6">
    <source>
        <dbReference type="ARBA" id="ARBA00022679"/>
    </source>
</evidence>
<keyword evidence="9 13" id="KW-0547">Nucleotide-binding</keyword>
<dbReference type="Gene3D" id="3.40.50.11030">
    <property type="entry name" value="Threonylcarbamoyl-AMP synthase, C-terminal domain"/>
    <property type="match status" value="1"/>
</dbReference>
<dbReference type="RefSeq" id="WP_234971681.1">
    <property type="nucleotide sequence ID" value="NZ_FOEN01000006.1"/>
</dbReference>
<dbReference type="NCBIfam" id="TIGR00057">
    <property type="entry name" value="L-threonylcarbamoyladenylate synthase"/>
    <property type="match status" value="1"/>
</dbReference>
<dbReference type="Proteomes" id="UP000198833">
    <property type="component" value="Unassembled WGS sequence"/>
</dbReference>
<keyword evidence="5 13" id="KW-0963">Cytoplasm</keyword>
<proteinExistence type="inferred from homology"/>
<dbReference type="Pfam" id="PF01300">
    <property type="entry name" value="Sua5_yciO_yrdC"/>
    <property type="match status" value="1"/>
</dbReference>
<feature type="binding site" evidence="14">
    <location>
        <position position="54"/>
    </location>
    <ligand>
        <name>ATP</name>
        <dbReference type="ChEBI" id="CHEBI:30616"/>
    </ligand>
</feature>
<keyword evidence="17" id="KW-1185">Reference proteome</keyword>
<dbReference type="InterPro" id="IPR038385">
    <property type="entry name" value="Sua5/YwlC_C"/>
</dbReference>
<evidence type="ECO:0000256" key="13">
    <source>
        <dbReference type="PIRNR" id="PIRNR004930"/>
    </source>
</evidence>
<reference evidence="16 17" key="1">
    <citation type="submission" date="2016-10" db="EMBL/GenBank/DDBJ databases">
        <authorList>
            <person name="de Groot N.N."/>
        </authorList>
    </citation>
    <scope>NUCLEOTIDE SEQUENCE [LARGE SCALE GENOMIC DNA]</scope>
    <source>
        <strain evidence="16 17">DSM 15695</strain>
    </source>
</reference>
<dbReference type="PANTHER" id="PTHR17490">
    <property type="entry name" value="SUA5"/>
    <property type="match status" value="1"/>
</dbReference>
<dbReference type="GO" id="GO:0000049">
    <property type="term" value="F:tRNA binding"/>
    <property type="evidence" value="ECO:0007669"/>
    <property type="project" value="TreeGrafter"/>
</dbReference>
<dbReference type="GO" id="GO:0005737">
    <property type="term" value="C:cytoplasm"/>
    <property type="evidence" value="ECO:0007669"/>
    <property type="project" value="UniProtKB-SubCell"/>
</dbReference>
<dbReference type="AlphaFoldDB" id="A0A1H9E1S5"/>
<keyword evidence="6 13" id="KW-0808">Transferase</keyword>
<organism evidence="16 17">
    <name type="scientific">Ignavigranum ruoffiae</name>
    <dbReference type="NCBI Taxonomy" id="89093"/>
    <lineage>
        <taxon>Bacteria</taxon>
        <taxon>Bacillati</taxon>
        <taxon>Bacillota</taxon>
        <taxon>Bacilli</taxon>
        <taxon>Lactobacillales</taxon>
        <taxon>Aerococcaceae</taxon>
        <taxon>Ignavigranum</taxon>
    </lineage>
</organism>
<protein>
    <recommendedName>
        <fullName evidence="4 13">Threonylcarbamoyl-AMP synthase</fullName>
        <shortName evidence="13">TC-AMP synthase</shortName>
        <ecNumber evidence="3 13">2.7.7.87</ecNumber>
    </recommendedName>
    <alternativeName>
        <fullName evidence="11 13">L-threonylcarbamoyladenylate synthase</fullName>
    </alternativeName>
</protein>
<dbReference type="InterPro" id="IPR010923">
    <property type="entry name" value="T(6)A37_SUA5"/>
</dbReference>
<gene>
    <name evidence="16" type="ORF">SAMN04488558_10673</name>
</gene>
<feature type="binding site" evidence="14">
    <location>
        <position position="148"/>
    </location>
    <ligand>
        <name>ATP</name>
        <dbReference type="ChEBI" id="CHEBI:30616"/>
    </ligand>
</feature>
<evidence type="ECO:0000256" key="1">
    <source>
        <dbReference type="ARBA" id="ARBA00004496"/>
    </source>
</evidence>
<evidence type="ECO:0000256" key="7">
    <source>
        <dbReference type="ARBA" id="ARBA00022694"/>
    </source>
</evidence>
<feature type="domain" description="YrdC-like" evidence="15">
    <location>
        <begin position="9"/>
        <end position="198"/>
    </location>
</feature>
<keyword evidence="8 13" id="KW-0548">Nucleotidyltransferase</keyword>
<feature type="binding site" evidence="14">
    <location>
        <position position="140"/>
    </location>
    <ligand>
        <name>ATP</name>
        <dbReference type="ChEBI" id="CHEBI:30616"/>
    </ligand>
</feature>
<dbReference type="EC" id="2.7.7.87" evidence="3 13"/>